<feature type="domain" description="DUF4382" evidence="3">
    <location>
        <begin position="36"/>
        <end position="172"/>
    </location>
</feature>
<gene>
    <name evidence="4" type="ORF">CRP01_14210</name>
</gene>
<reference evidence="4 5" key="1">
    <citation type="submission" date="2017-10" db="EMBL/GenBank/DDBJ databases">
        <title>The draft genome sequence of Lewinella nigricans NBRC 102662.</title>
        <authorList>
            <person name="Wang K."/>
        </authorList>
    </citation>
    <scope>NUCLEOTIDE SEQUENCE [LARGE SCALE GENOMIC DNA]</scope>
    <source>
        <strain evidence="4 5">NBRC 102662</strain>
    </source>
</reference>
<dbReference type="Proteomes" id="UP000223913">
    <property type="component" value="Unassembled WGS sequence"/>
</dbReference>
<dbReference type="InterPro" id="IPR025491">
    <property type="entry name" value="DUF4382"/>
</dbReference>
<dbReference type="InterPro" id="IPR021533">
    <property type="entry name" value="PepSY-like"/>
</dbReference>
<name>A0A2D0NCA4_FLAN2</name>
<protein>
    <recommendedName>
        <fullName evidence="6">DUF4382 domain-containing protein</fullName>
    </recommendedName>
</protein>
<dbReference type="Pfam" id="PF11396">
    <property type="entry name" value="PepSY_like"/>
    <property type="match status" value="2"/>
</dbReference>
<evidence type="ECO:0000259" key="2">
    <source>
        <dbReference type="Pfam" id="PF11396"/>
    </source>
</evidence>
<dbReference type="SUPFAM" id="SSF160574">
    <property type="entry name" value="BT0923-like"/>
    <property type="match status" value="2"/>
</dbReference>
<dbReference type="Gene3D" id="3.10.450.360">
    <property type="match status" value="1"/>
</dbReference>
<feature type="region of interest" description="Disordered" evidence="1">
    <location>
        <begin position="323"/>
        <end position="351"/>
    </location>
</feature>
<dbReference type="AlphaFoldDB" id="A0A2D0NCA4"/>
<evidence type="ECO:0000256" key="1">
    <source>
        <dbReference type="SAM" id="MobiDB-lite"/>
    </source>
</evidence>
<feature type="domain" description="Putative beta-lactamase-inhibitor-like PepSY-like" evidence="2">
    <location>
        <begin position="343"/>
        <end position="408"/>
    </location>
</feature>
<dbReference type="EMBL" id="PDUD01000019">
    <property type="protein sequence ID" value="PHN06117.1"/>
    <property type="molecule type" value="Genomic_DNA"/>
</dbReference>
<feature type="compositionally biased region" description="Acidic residues" evidence="1">
    <location>
        <begin position="327"/>
        <end position="351"/>
    </location>
</feature>
<keyword evidence="5" id="KW-1185">Reference proteome</keyword>
<feature type="domain" description="Putative beta-lactamase-inhibitor-like PepSY-like" evidence="2">
    <location>
        <begin position="233"/>
        <end position="321"/>
    </location>
</feature>
<proteinExistence type="predicted"/>
<accession>A0A2D0NCA4</accession>
<comment type="caution">
    <text evidence="4">The sequence shown here is derived from an EMBL/GenBank/DDBJ whole genome shotgun (WGS) entry which is preliminary data.</text>
</comment>
<feature type="compositionally biased region" description="Acidic residues" evidence="1">
    <location>
        <begin position="183"/>
        <end position="196"/>
    </location>
</feature>
<sequence>MNARKLLYFLLVPLVLVSCDPEALIDETTTEIDAVTSLNIRLTDAPIELDEVNIDLQQVIIKGPEGSQEIPLETNAGIYNLLDLQNGIDALIANADLELGQLTEVRLVLGENNTVVVEGESFELKIPSGSQSGLKIKLCLDLTDTPQYDLILDFDAAQSVHQTGNGKYIMKPVIRVMNPDAQCADEDEEDEEEEDESGKVELPESVTEWLDENYEGYQFKAAADTLCDGTEIYAVTAMKGSEKIYLSFDLDGNFLQSAVKIDETELPEAVTTAIAEGYPDYTISNNKSYKIERADAAVWFKTRIKNDAGYLEVTYTEDGTLVCGTEVSDDDGDEDEDEDGEEEEEEEDEEITIDDLPEAVVDFLDENYTDYEFTIDAQTFCDGTEIYLLKGDNGSNTILLYFDLDWNLWQSATWFDEAELPTAILETLAVDYEDYKIMNNQTWEIVRADSSLWYRVYLKKNNSSEKIYVIYAEDGTFICQEE</sequence>
<evidence type="ECO:0008006" key="6">
    <source>
        <dbReference type="Google" id="ProtNLM"/>
    </source>
</evidence>
<evidence type="ECO:0000259" key="3">
    <source>
        <dbReference type="Pfam" id="PF14321"/>
    </source>
</evidence>
<organism evidence="4 5">
    <name type="scientific">Flavilitoribacter nigricans (strain ATCC 23147 / DSM 23189 / NBRC 102662 / NCIMB 1420 / SS-2)</name>
    <name type="common">Lewinella nigricans</name>
    <dbReference type="NCBI Taxonomy" id="1122177"/>
    <lineage>
        <taxon>Bacteria</taxon>
        <taxon>Pseudomonadati</taxon>
        <taxon>Bacteroidota</taxon>
        <taxon>Saprospiria</taxon>
        <taxon>Saprospirales</taxon>
        <taxon>Lewinellaceae</taxon>
        <taxon>Flavilitoribacter</taxon>
    </lineage>
</organism>
<dbReference type="OrthoDB" id="2111471at2"/>
<evidence type="ECO:0000313" key="4">
    <source>
        <dbReference type="EMBL" id="PHN06117.1"/>
    </source>
</evidence>
<dbReference type="Pfam" id="PF14321">
    <property type="entry name" value="DUF4382"/>
    <property type="match status" value="1"/>
</dbReference>
<feature type="region of interest" description="Disordered" evidence="1">
    <location>
        <begin position="182"/>
        <end position="202"/>
    </location>
</feature>
<dbReference type="RefSeq" id="WP_099150711.1">
    <property type="nucleotide sequence ID" value="NZ_PDUD01000019.1"/>
</dbReference>
<dbReference type="PROSITE" id="PS51257">
    <property type="entry name" value="PROKAR_LIPOPROTEIN"/>
    <property type="match status" value="1"/>
</dbReference>
<evidence type="ECO:0000313" key="5">
    <source>
        <dbReference type="Proteomes" id="UP000223913"/>
    </source>
</evidence>